<gene>
    <name evidence="10" type="ORF">D0Y65_052778</name>
</gene>
<feature type="compositionally biased region" description="Polar residues" evidence="6">
    <location>
        <begin position="314"/>
        <end position="323"/>
    </location>
</feature>
<keyword evidence="3" id="KW-0238">DNA-binding</keyword>
<dbReference type="NCBIfam" id="TIGR01557">
    <property type="entry name" value="myb_SHAQKYF"/>
    <property type="match status" value="1"/>
</dbReference>
<dbReference type="Proteomes" id="UP000289340">
    <property type="component" value="Chromosome 20"/>
</dbReference>
<keyword evidence="2" id="KW-0805">Transcription regulation</keyword>
<evidence type="ECO:0000256" key="1">
    <source>
        <dbReference type="ARBA" id="ARBA00004123"/>
    </source>
</evidence>
<evidence type="ECO:0000256" key="2">
    <source>
        <dbReference type="ARBA" id="ARBA00023015"/>
    </source>
</evidence>
<feature type="region of interest" description="Disordered" evidence="6">
    <location>
        <begin position="73"/>
        <end position="102"/>
    </location>
</feature>
<evidence type="ECO:0000256" key="4">
    <source>
        <dbReference type="ARBA" id="ARBA00023163"/>
    </source>
</evidence>
<evidence type="ECO:0000313" key="10">
    <source>
        <dbReference type="EMBL" id="RZB41915.1"/>
    </source>
</evidence>
<dbReference type="PROSITE" id="PS51293">
    <property type="entry name" value="SANT"/>
    <property type="match status" value="1"/>
</dbReference>
<dbReference type="PROSITE" id="PS51294">
    <property type="entry name" value="HTH_MYB"/>
    <property type="match status" value="1"/>
</dbReference>
<evidence type="ECO:0000313" key="11">
    <source>
        <dbReference type="Proteomes" id="UP000289340"/>
    </source>
</evidence>
<dbReference type="InterPro" id="IPR006447">
    <property type="entry name" value="Myb_dom_plants"/>
</dbReference>
<comment type="subcellular location">
    <subcellularLocation>
        <location evidence="1">Nucleus</location>
    </subcellularLocation>
</comment>
<feature type="compositionally biased region" description="Polar residues" evidence="6">
    <location>
        <begin position="73"/>
        <end position="84"/>
    </location>
</feature>
<name>A0A445EZE1_GLYSO</name>
<feature type="region of interest" description="Disordered" evidence="6">
    <location>
        <begin position="1"/>
        <end position="38"/>
    </location>
</feature>
<dbReference type="InterPro" id="IPR017930">
    <property type="entry name" value="Myb_dom"/>
</dbReference>
<dbReference type="InterPro" id="IPR017884">
    <property type="entry name" value="SANT_dom"/>
</dbReference>
<evidence type="ECO:0000259" key="9">
    <source>
        <dbReference type="PROSITE" id="PS51294"/>
    </source>
</evidence>
<feature type="region of interest" description="Disordered" evidence="6">
    <location>
        <begin position="309"/>
        <end position="344"/>
    </location>
</feature>
<evidence type="ECO:0000256" key="5">
    <source>
        <dbReference type="ARBA" id="ARBA00023242"/>
    </source>
</evidence>
<evidence type="ECO:0000259" key="8">
    <source>
        <dbReference type="PROSITE" id="PS51293"/>
    </source>
</evidence>
<dbReference type="InterPro" id="IPR009057">
    <property type="entry name" value="Homeodomain-like_sf"/>
</dbReference>
<dbReference type="FunFam" id="1.10.10.60:FF:000009">
    <property type="entry name" value="transcription factor MYB1R1"/>
    <property type="match status" value="1"/>
</dbReference>
<dbReference type="AlphaFoldDB" id="A0A445EZE1"/>
<evidence type="ECO:0000259" key="7">
    <source>
        <dbReference type="PROSITE" id="PS50090"/>
    </source>
</evidence>
<proteinExistence type="predicted"/>
<dbReference type="CDD" id="cd00167">
    <property type="entry name" value="SANT"/>
    <property type="match status" value="2"/>
</dbReference>
<feature type="domain" description="SANT" evidence="8">
    <location>
        <begin position="7"/>
        <end position="62"/>
    </location>
</feature>
<dbReference type="GO" id="GO:0003677">
    <property type="term" value="F:DNA binding"/>
    <property type="evidence" value="ECO:0007669"/>
    <property type="project" value="UniProtKB-KW"/>
</dbReference>
<dbReference type="PROSITE" id="PS50090">
    <property type="entry name" value="MYB_LIKE"/>
    <property type="match status" value="1"/>
</dbReference>
<organism evidence="10 11">
    <name type="scientific">Glycine soja</name>
    <name type="common">Wild soybean</name>
    <dbReference type="NCBI Taxonomy" id="3848"/>
    <lineage>
        <taxon>Eukaryota</taxon>
        <taxon>Viridiplantae</taxon>
        <taxon>Streptophyta</taxon>
        <taxon>Embryophyta</taxon>
        <taxon>Tracheophyta</taxon>
        <taxon>Spermatophyta</taxon>
        <taxon>Magnoliopsida</taxon>
        <taxon>eudicotyledons</taxon>
        <taxon>Gunneridae</taxon>
        <taxon>Pentapetalae</taxon>
        <taxon>rosids</taxon>
        <taxon>fabids</taxon>
        <taxon>Fabales</taxon>
        <taxon>Fabaceae</taxon>
        <taxon>Papilionoideae</taxon>
        <taxon>50 kb inversion clade</taxon>
        <taxon>NPAAA clade</taxon>
        <taxon>indigoferoid/millettioid clade</taxon>
        <taxon>Phaseoleae</taxon>
        <taxon>Glycine</taxon>
        <taxon>Glycine subgen. Soja</taxon>
    </lineage>
</organism>
<sequence>MTVDEVDSSSEWSREQDKAFENALATHPEDDSDRWEKIAADVPGKTIEEIKQHYELLVEDINQIESGCVPLPSYNSSSEGSTSHASDEGAGKKGSGPGHYSGKKRLHRIRLCFFRGVEIIGSGSRRSLLYPAMVPCETELSLSLEPCCWQSNYMYCFVPLASRKSCESFALLFIEAFLSDPVSVRLSMEFTYCAVSVTRCFLLKLRALLFIEAFLSDPVSVRLSMEFTYCAQLMLYLISSVMSYNLRINDCICVDFTVLWLFLLGLDKYGKGDWRSISRNFVVTRTPTQVASHAQKYFIRLNSMNKDRRRSSIHDITSVNNGDISAPQGPITGQTNGSAGNSTAKAAKAATPASTGVPGVGIYAAPTIGQPIGGPLVSAVGTTVNLPAPAHMAYGVRAPVPGAVVPGAPVNMGPVTYPMQHTSVPHR</sequence>
<keyword evidence="4" id="KW-0804">Transcription</keyword>
<dbReference type="FunFam" id="1.10.10.60:FF:000154">
    <property type="entry name" value="Transcription factor SRM1"/>
    <property type="match status" value="1"/>
</dbReference>
<dbReference type="Gene3D" id="1.10.10.60">
    <property type="entry name" value="Homeodomain-like"/>
    <property type="match status" value="2"/>
</dbReference>
<dbReference type="InterPro" id="IPR001005">
    <property type="entry name" value="SANT/Myb"/>
</dbReference>
<dbReference type="GO" id="GO:0005634">
    <property type="term" value="C:nucleus"/>
    <property type="evidence" value="ECO:0007669"/>
    <property type="project" value="UniProtKB-SubCell"/>
</dbReference>
<evidence type="ECO:0000256" key="3">
    <source>
        <dbReference type="ARBA" id="ARBA00023125"/>
    </source>
</evidence>
<dbReference type="PANTHER" id="PTHR44042">
    <property type="entry name" value="DUPLICATED HOMEODOMAIN-LIKE SUPERFAMILY PROTEIN-RELATED"/>
    <property type="match status" value="1"/>
</dbReference>
<reference evidence="10 11" key="1">
    <citation type="submission" date="2018-09" db="EMBL/GenBank/DDBJ databases">
        <title>A high-quality reference genome of wild soybean provides a powerful tool to mine soybean genomes.</title>
        <authorList>
            <person name="Xie M."/>
            <person name="Chung C.Y.L."/>
            <person name="Li M.-W."/>
            <person name="Wong F.-L."/>
            <person name="Chan T.-F."/>
            <person name="Lam H.-M."/>
        </authorList>
    </citation>
    <scope>NUCLEOTIDE SEQUENCE [LARGE SCALE GENOMIC DNA]</scope>
    <source>
        <strain evidence="11">cv. W05</strain>
        <tissue evidence="10">Hypocotyl of etiolated seedlings</tissue>
    </source>
</reference>
<accession>A0A445EZE1</accession>
<dbReference type="EMBL" id="QZWG01000020">
    <property type="protein sequence ID" value="RZB41915.1"/>
    <property type="molecule type" value="Genomic_DNA"/>
</dbReference>
<dbReference type="PANTHER" id="PTHR44042:SF67">
    <property type="entry name" value="MYB-LIKE PROTEIN I"/>
    <property type="match status" value="1"/>
</dbReference>
<comment type="caution">
    <text evidence="10">The sequence shown here is derived from an EMBL/GenBank/DDBJ whole genome shotgun (WGS) entry which is preliminary data.</text>
</comment>
<feature type="domain" description="Myb-like" evidence="7">
    <location>
        <begin position="10"/>
        <end position="58"/>
    </location>
</feature>
<protein>
    <submittedName>
        <fullName evidence="10">Transcription factor SRM1</fullName>
    </submittedName>
</protein>
<keyword evidence="11" id="KW-1185">Reference proteome</keyword>
<keyword evidence="5" id="KW-0539">Nucleus</keyword>
<evidence type="ECO:0000256" key="6">
    <source>
        <dbReference type="SAM" id="MobiDB-lite"/>
    </source>
</evidence>
<dbReference type="SUPFAM" id="SSF46689">
    <property type="entry name" value="Homeodomain-like"/>
    <property type="match status" value="2"/>
</dbReference>
<feature type="domain" description="HTH myb-type" evidence="9">
    <location>
        <begin position="265"/>
        <end position="302"/>
    </location>
</feature>
<dbReference type="Pfam" id="PF00249">
    <property type="entry name" value="Myb_DNA-binding"/>
    <property type="match status" value="2"/>
</dbReference>
<dbReference type="SMART" id="SM00717">
    <property type="entry name" value="SANT"/>
    <property type="match status" value="2"/>
</dbReference>